<gene>
    <name evidence="9" type="ORF">ASPVEDRAFT_150506</name>
</gene>
<dbReference type="Proteomes" id="UP000184073">
    <property type="component" value="Unassembled WGS sequence"/>
</dbReference>
<evidence type="ECO:0000256" key="4">
    <source>
        <dbReference type="ARBA" id="ARBA00023163"/>
    </source>
</evidence>
<reference evidence="10" key="1">
    <citation type="journal article" date="2017" name="Genome Biol.">
        <title>Comparative genomics reveals high biological diversity and specific adaptations in the industrially and medically important fungal genus Aspergillus.</title>
        <authorList>
            <person name="de Vries R.P."/>
            <person name="Riley R."/>
            <person name="Wiebenga A."/>
            <person name="Aguilar-Osorio G."/>
            <person name="Amillis S."/>
            <person name="Uchima C.A."/>
            <person name="Anderluh G."/>
            <person name="Asadollahi M."/>
            <person name="Askin M."/>
            <person name="Barry K."/>
            <person name="Battaglia E."/>
            <person name="Bayram O."/>
            <person name="Benocci T."/>
            <person name="Braus-Stromeyer S.A."/>
            <person name="Caldana C."/>
            <person name="Canovas D."/>
            <person name="Cerqueira G.C."/>
            <person name="Chen F."/>
            <person name="Chen W."/>
            <person name="Choi C."/>
            <person name="Clum A."/>
            <person name="Dos Santos R.A."/>
            <person name="Damasio A.R."/>
            <person name="Diallinas G."/>
            <person name="Emri T."/>
            <person name="Fekete E."/>
            <person name="Flipphi M."/>
            <person name="Freyberg S."/>
            <person name="Gallo A."/>
            <person name="Gournas C."/>
            <person name="Habgood R."/>
            <person name="Hainaut M."/>
            <person name="Harispe M.L."/>
            <person name="Henrissat B."/>
            <person name="Hilden K.S."/>
            <person name="Hope R."/>
            <person name="Hossain A."/>
            <person name="Karabika E."/>
            <person name="Karaffa L."/>
            <person name="Karanyi Z."/>
            <person name="Krasevec N."/>
            <person name="Kuo A."/>
            <person name="Kusch H."/>
            <person name="LaButti K."/>
            <person name="Lagendijk E.L."/>
            <person name="Lapidus A."/>
            <person name="Levasseur A."/>
            <person name="Lindquist E."/>
            <person name="Lipzen A."/>
            <person name="Logrieco A.F."/>
            <person name="MacCabe A."/>
            <person name="Maekelae M.R."/>
            <person name="Malavazi I."/>
            <person name="Melin P."/>
            <person name="Meyer V."/>
            <person name="Mielnichuk N."/>
            <person name="Miskei M."/>
            <person name="Molnar A.P."/>
            <person name="Mule G."/>
            <person name="Ngan C.Y."/>
            <person name="Orejas M."/>
            <person name="Orosz E."/>
            <person name="Ouedraogo J.P."/>
            <person name="Overkamp K.M."/>
            <person name="Park H.-S."/>
            <person name="Perrone G."/>
            <person name="Piumi F."/>
            <person name="Punt P.J."/>
            <person name="Ram A.F."/>
            <person name="Ramon A."/>
            <person name="Rauscher S."/>
            <person name="Record E."/>
            <person name="Riano-Pachon D.M."/>
            <person name="Robert V."/>
            <person name="Roehrig J."/>
            <person name="Ruller R."/>
            <person name="Salamov A."/>
            <person name="Salih N.S."/>
            <person name="Samson R.A."/>
            <person name="Sandor E."/>
            <person name="Sanguinetti M."/>
            <person name="Schuetze T."/>
            <person name="Sepcic K."/>
            <person name="Shelest E."/>
            <person name="Sherlock G."/>
            <person name="Sophianopoulou V."/>
            <person name="Squina F.M."/>
            <person name="Sun H."/>
            <person name="Susca A."/>
            <person name="Todd R.B."/>
            <person name="Tsang A."/>
            <person name="Unkles S.E."/>
            <person name="van de Wiele N."/>
            <person name="van Rossen-Uffink D."/>
            <person name="Oliveira J.V."/>
            <person name="Vesth T.C."/>
            <person name="Visser J."/>
            <person name="Yu J.-H."/>
            <person name="Zhou M."/>
            <person name="Andersen M.R."/>
            <person name="Archer D.B."/>
            <person name="Baker S.E."/>
            <person name="Benoit I."/>
            <person name="Brakhage A.A."/>
            <person name="Braus G.H."/>
            <person name="Fischer R."/>
            <person name="Frisvad J.C."/>
            <person name="Goldman G.H."/>
            <person name="Houbraken J."/>
            <person name="Oakley B."/>
            <person name="Pocsi I."/>
            <person name="Scazzocchio C."/>
            <person name="Seiboth B."/>
            <person name="vanKuyk P.A."/>
            <person name="Wortman J."/>
            <person name="Dyer P.S."/>
            <person name="Grigoriev I.V."/>
        </authorList>
    </citation>
    <scope>NUCLEOTIDE SEQUENCE [LARGE SCALE GENOMIC DNA]</scope>
    <source>
        <strain evidence="10">CBS 583.65</strain>
    </source>
</reference>
<dbReference type="OrthoDB" id="3548654at2759"/>
<dbReference type="InterPro" id="IPR007219">
    <property type="entry name" value="XnlR_reg_dom"/>
</dbReference>
<keyword evidence="4" id="KW-0804">Transcription</keyword>
<feature type="coiled-coil region" evidence="6">
    <location>
        <begin position="56"/>
        <end position="83"/>
    </location>
</feature>
<organism evidence="9 10">
    <name type="scientific">Aspergillus versicolor CBS 583.65</name>
    <dbReference type="NCBI Taxonomy" id="1036611"/>
    <lineage>
        <taxon>Eukaryota</taxon>
        <taxon>Fungi</taxon>
        <taxon>Dikarya</taxon>
        <taxon>Ascomycota</taxon>
        <taxon>Pezizomycotina</taxon>
        <taxon>Eurotiomycetes</taxon>
        <taxon>Eurotiomycetidae</taxon>
        <taxon>Eurotiales</taxon>
        <taxon>Aspergillaceae</taxon>
        <taxon>Aspergillus</taxon>
        <taxon>Aspergillus subgen. Nidulantes</taxon>
    </lineage>
</organism>
<dbReference type="GO" id="GO:0006351">
    <property type="term" value="P:DNA-templated transcription"/>
    <property type="evidence" value="ECO:0007669"/>
    <property type="project" value="InterPro"/>
</dbReference>
<dbReference type="GeneID" id="63723749"/>
<evidence type="ECO:0000256" key="5">
    <source>
        <dbReference type="ARBA" id="ARBA00023242"/>
    </source>
</evidence>
<dbReference type="RefSeq" id="XP_040667466.1">
    <property type="nucleotide sequence ID" value="XM_040808238.1"/>
</dbReference>
<dbReference type="InterPro" id="IPR050987">
    <property type="entry name" value="AtrR-like"/>
</dbReference>
<dbReference type="GO" id="GO:0000981">
    <property type="term" value="F:DNA-binding transcription factor activity, RNA polymerase II-specific"/>
    <property type="evidence" value="ECO:0007669"/>
    <property type="project" value="InterPro"/>
</dbReference>
<dbReference type="SUPFAM" id="SSF57701">
    <property type="entry name" value="Zn2/Cys6 DNA-binding domain"/>
    <property type="match status" value="1"/>
</dbReference>
<dbReference type="EMBL" id="KV878128">
    <property type="protein sequence ID" value="OJJ01704.1"/>
    <property type="molecule type" value="Genomic_DNA"/>
</dbReference>
<dbReference type="GO" id="GO:0008270">
    <property type="term" value="F:zinc ion binding"/>
    <property type="evidence" value="ECO:0007669"/>
    <property type="project" value="InterPro"/>
</dbReference>
<dbReference type="Gene3D" id="4.10.240.10">
    <property type="entry name" value="Zn(2)-C6 fungal-type DNA-binding domain"/>
    <property type="match status" value="1"/>
</dbReference>
<name>A0A1L9PJK2_ASPVE</name>
<dbReference type="CDD" id="cd12148">
    <property type="entry name" value="fungal_TF_MHR"/>
    <property type="match status" value="1"/>
</dbReference>
<feature type="domain" description="Zn(2)-C6 fungal-type" evidence="8">
    <location>
        <begin position="13"/>
        <end position="42"/>
    </location>
</feature>
<evidence type="ECO:0000256" key="6">
    <source>
        <dbReference type="SAM" id="Coils"/>
    </source>
</evidence>
<dbReference type="InterPro" id="IPR001138">
    <property type="entry name" value="Zn2Cys6_DnaBD"/>
</dbReference>
<evidence type="ECO:0000256" key="1">
    <source>
        <dbReference type="ARBA" id="ARBA00022723"/>
    </source>
</evidence>
<evidence type="ECO:0000256" key="7">
    <source>
        <dbReference type="SAM" id="MobiDB-lite"/>
    </source>
</evidence>
<keyword evidence="2" id="KW-0805">Transcription regulation</keyword>
<keyword evidence="10" id="KW-1185">Reference proteome</keyword>
<feature type="compositionally biased region" description="Low complexity" evidence="7">
    <location>
        <begin position="102"/>
        <end position="117"/>
    </location>
</feature>
<dbReference type="InterPro" id="IPR036864">
    <property type="entry name" value="Zn2-C6_fun-type_DNA-bd_sf"/>
</dbReference>
<keyword evidence="6" id="KW-0175">Coiled coil</keyword>
<dbReference type="SMART" id="SM00066">
    <property type="entry name" value="GAL4"/>
    <property type="match status" value="1"/>
</dbReference>
<dbReference type="AlphaFoldDB" id="A0A1L9PJK2"/>
<dbReference type="PROSITE" id="PS00463">
    <property type="entry name" value="ZN2_CY6_FUNGAL_1"/>
    <property type="match status" value="1"/>
</dbReference>
<evidence type="ECO:0000313" key="10">
    <source>
        <dbReference type="Proteomes" id="UP000184073"/>
    </source>
</evidence>
<dbReference type="PANTHER" id="PTHR46910:SF32">
    <property type="entry name" value="TRANSCRIPTION FACTOR DOMAIN-CONTAINING PROTEIN-RELATED"/>
    <property type="match status" value="1"/>
</dbReference>
<keyword evidence="1" id="KW-0479">Metal-binding</keyword>
<dbReference type="PANTHER" id="PTHR46910">
    <property type="entry name" value="TRANSCRIPTION FACTOR PDR1"/>
    <property type="match status" value="1"/>
</dbReference>
<evidence type="ECO:0000256" key="3">
    <source>
        <dbReference type="ARBA" id="ARBA00023125"/>
    </source>
</evidence>
<evidence type="ECO:0000256" key="2">
    <source>
        <dbReference type="ARBA" id="ARBA00023015"/>
    </source>
</evidence>
<feature type="region of interest" description="Disordered" evidence="7">
    <location>
        <begin position="89"/>
        <end position="138"/>
    </location>
</feature>
<evidence type="ECO:0000313" key="9">
    <source>
        <dbReference type="EMBL" id="OJJ01704.1"/>
    </source>
</evidence>
<accession>A0A1L9PJK2</accession>
<dbReference type="STRING" id="1036611.A0A1L9PJK2"/>
<evidence type="ECO:0000259" key="8">
    <source>
        <dbReference type="PROSITE" id="PS50048"/>
    </source>
</evidence>
<proteinExistence type="predicted"/>
<keyword evidence="3" id="KW-0238">DNA-binding</keyword>
<sequence length="718" mass="79428">MGNNTDKRRVVNACARCRQHKIKCSGDSPCGNCRQRKVRCKFEGEDTKVHITKKHFSGLKLRNRELEEENRALQQRLEAHLNAVSRVPVGGSPCPTPPLNHPSVPSVPSAVSSLKPPGVAQDEADEDDGSSTMVNPLSCGPPKYITDTAGRPHYLGHTSSWSLTIRLLHLTHQALYKCPFPSAAHHVDTMTYSLQWNGLRSPVIPDIRGLPSLDHALFLLNATKFRTGQIFHLFDEPRFLAQIHQFYNDPCNPSHTDSLWFIHFLVIMALGKAFIGEKSRGTSPPGAEYFTRAFMMLPDYSFMWKDPCTAAELLCAMALYLQSIDWRTSANNLIGQALRIMQVHGYHTNVSGVTNGKDLIRCQNIWWTVYVLERQTSVLLGVPLAVNDSDITASLPNDTESVARTLTIAIHVKLSQAFSQVVNSLYKGSENLNSSYVKTSQDVLQRVADVASDLREYFPVPEPESLNGISRVSGYLNLLYHRCIMLAIRPFLFGLVETCVALDNPGMTVPMPIQLLLQVCLESAKKTVYILDSLHDQTLLEWFLPFDLESAVSASLVITMATVACPYLVESPQTWLSRISTLLDQIIDKGNLIAADQRRELNELQDLCAKLTAEPRMPRQHTGSQSYASVQPRQGVIQAPLSPDNTEYVAGTVPGGVEAAAAARDICPGPGPGQIDALDWARDMTPSQLLGVVDMLNGDDLLNWMDFPNNYLGTGGID</sequence>
<dbReference type="SMART" id="SM00906">
    <property type="entry name" value="Fungal_trans"/>
    <property type="match status" value="1"/>
</dbReference>
<dbReference type="Pfam" id="PF00172">
    <property type="entry name" value="Zn_clus"/>
    <property type="match status" value="1"/>
</dbReference>
<dbReference type="Pfam" id="PF04082">
    <property type="entry name" value="Fungal_trans"/>
    <property type="match status" value="1"/>
</dbReference>
<keyword evidence="5" id="KW-0539">Nucleus</keyword>
<protein>
    <recommendedName>
        <fullName evidence="8">Zn(2)-C6 fungal-type domain-containing protein</fullName>
    </recommendedName>
</protein>
<dbReference type="GO" id="GO:0003677">
    <property type="term" value="F:DNA binding"/>
    <property type="evidence" value="ECO:0007669"/>
    <property type="project" value="UniProtKB-KW"/>
</dbReference>
<dbReference type="VEuPathDB" id="FungiDB:ASPVEDRAFT_150506"/>
<dbReference type="PROSITE" id="PS50048">
    <property type="entry name" value="ZN2_CY6_FUNGAL_2"/>
    <property type="match status" value="1"/>
</dbReference>
<dbReference type="CDD" id="cd00067">
    <property type="entry name" value="GAL4"/>
    <property type="match status" value="1"/>
</dbReference>